<dbReference type="Proteomes" id="UP000823775">
    <property type="component" value="Unassembled WGS sequence"/>
</dbReference>
<comment type="caution">
    <text evidence="2">The sequence shown here is derived from an EMBL/GenBank/DDBJ whole genome shotgun (WGS) entry which is preliminary data.</text>
</comment>
<sequence>MEIKVAGKGLKRLQKGTKGASSSKAKARSAKCFGVQAVEPHGLTWFNTQKEAKYAPEYWIDEGRLALEFPAIREKLHELGAGYIFADPEECNLTLAVA</sequence>
<name>A0ABS8WFA2_DATST</name>
<accession>A0ABS8WFA2</accession>
<gene>
    <name evidence="2" type="ORF">HAX54_044917</name>
</gene>
<proteinExistence type="predicted"/>
<evidence type="ECO:0000256" key="1">
    <source>
        <dbReference type="SAM" id="MobiDB-lite"/>
    </source>
</evidence>
<protein>
    <submittedName>
        <fullName evidence="2">Uncharacterized protein</fullName>
    </submittedName>
</protein>
<dbReference type="EMBL" id="JACEIK010006905">
    <property type="protein sequence ID" value="MCE3049463.1"/>
    <property type="molecule type" value="Genomic_DNA"/>
</dbReference>
<evidence type="ECO:0000313" key="2">
    <source>
        <dbReference type="EMBL" id="MCE3049463.1"/>
    </source>
</evidence>
<evidence type="ECO:0000313" key="3">
    <source>
        <dbReference type="Proteomes" id="UP000823775"/>
    </source>
</evidence>
<feature type="region of interest" description="Disordered" evidence="1">
    <location>
        <begin position="1"/>
        <end position="22"/>
    </location>
</feature>
<reference evidence="2 3" key="1">
    <citation type="journal article" date="2021" name="BMC Genomics">
        <title>Datura genome reveals duplications of psychoactive alkaloid biosynthetic genes and high mutation rate following tissue culture.</title>
        <authorList>
            <person name="Rajewski A."/>
            <person name="Carter-House D."/>
            <person name="Stajich J."/>
            <person name="Litt A."/>
        </authorList>
    </citation>
    <scope>NUCLEOTIDE SEQUENCE [LARGE SCALE GENOMIC DNA]</scope>
    <source>
        <strain evidence="2">AR-01</strain>
    </source>
</reference>
<organism evidence="2 3">
    <name type="scientific">Datura stramonium</name>
    <name type="common">Jimsonweed</name>
    <name type="synonym">Common thornapple</name>
    <dbReference type="NCBI Taxonomy" id="4076"/>
    <lineage>
        <taxon>Eukaryota</taxon>
        <taxon>Viridiplantae</taxon>
        <taxon>Streptophyta</taxon>
        <taxon>Embryophyta</taxon>
        <taxon>Tracheophyta</taxon>
        <taxon>Spermatophyta</taxon>
        <taxon>Magnoliopsida</taxon>
        <taxon>eudicotyledons</taxon>
        <taxon>Gunneridae</taxon>
        <taxon>Pentapetalae</taxon>
        <taxon>asterids</taxon>
        <taxon>lamiids</taxon>
        <taxon>Solanales</taxon>
        <taxon>Solanaceae</taxon>
        <taxon>Solanoideae</taxon>
        <taxon>Datureae</taxon>
        <taxon>Datura</taxon>
    </lineage>
</organism>
<keyword evidence="3" id="KW-1185">Reference proteome</keyword>